<dbReference type="Proteomes" id="UP001297581">
    <property type="component" value="Unassembled WGS sequence"/>
</dbReference>
<gene>
    <name evidence="1" type="ORF">MJ923_10020</name>
</gene>
<dbReference type="AlphaFoldDB" id="A0AAJ1F020"/>
<reference evidence="1 2" key="1">
    <citation type="submission" date="2022-02" db="EMBL/GenBank/DDBJ databases">
        <title>The genome sequence of Shewanella sp. 3B26.</title>
        <authorList>
            <person name="Du J."/>
        </authorList>
    </citation>
    <scope>NUCLEOTIDE SEQUENCE [LARGE SCALE GENOMIC DNA]</scope>
    <source>
        <strain evidence="1 2">3B26</strain>
    </source>
</reference>
<evidence type="ECO:0000313" key="1">
    <source>
        <dbReference type="EMBL" id="MCH4294636.1"/>
    </source>
</evidence>
<proteinExistence type="predicted"/>
<keyword evidence="2" id="KW-1185">Reference proteome</keyword>
<evidence type="ECO:0000313" key="2">
    <source>
        <dbReference type="Proteomes" id="UP001297581"/>
    </source>
</evidence>
<organism evidence="1 2">
    <name type="scientific">Shewanella zhuhaiensis</name>
    <dbReference type="NCBI Taxonomy" id="2919576"/>
    <lineage>
        <taxon>Bacteria</taxon>
        <taxon>Pseudomonadati</taxon>
        <taxon>Pseudomonadota</taxon>
        <taxon>Gammaproteobacteria</taxon>
        <taxon>Alteromonadales</taxon>
        <taxon>Shewanellaceae</taxon>
        <taxon>Shewanella</taxon>
    </lineage>
</organism>
<protein>
    <submittedName>
        <fullName evidence="1">Uncharacterized protein</fullName>
    </submittedName>
</protein>
<dbReference type="EMBL" id="JAKUDL010000003">
    <property type="protein sequence ID" value="MCH4294636.1"/>
    <property type="molecule type" value="Genomic_DNA"/>
</dbReference>
<comment type="caution">
    <text evidence="1">The sequence shown here is derived from an EMBL/GenBank/DDBJ whole genome shotgun (WGS) entry which is preliminary data.</text>
</comment>
<sequence length="265" mass="30245">MDWKWVGWKSVDAAYLSRNGHSNILSNKVGGVMGHFSVFTLMLLGGTYFEEIKSNGDKYYSYRNDSGCNSHVVVSNRNDASYINLLSECNLSFEEEIERWASISNYFGLKTYFRSSLIDLGYIDIVDGLRPMCIDNSRLVGFSQCHSGKVTYFTKWMMPLKKRVLDEWLPNKDKYGEYQKPFQGESLDFLLQEHDYEALSKWLAGMSIEGCEHIRLLYSNPVGKLVSNDDYPPLTKEEVIGLSGKSIVWGGVYSIMCEATYRAVP</sequence>
<accession>A0AAJ1F020</accession>
<name>A0AAJ1F020_9GAMM</name>